<evidence type="ECO:0000256" key="1">
    <source>
        <dbReference type="SAM" id="MobiDB-lite"/>
    </source>
</evidence>
<dbReference type="AlphaFoldDB" id="A0A4Q2CYB7"/>
<sequence>MKTKAQDSVNRHKVVFGSQNAGIYPPGTPVVVKQSDTATIPILIVCVSQNQAEDIQYLNSLTGDVVRTTKSGIARIKAFLECLEDVDPSELSFKSQKWYAVWELQKGDQEIHRSIFAHYGDYAHLTTDGPGAMRHHRKFYSLVSAIVWLLARGSSDLLFRNNLGGHAAPSDRRIVYDTPDTEIRNLNPNIIQLSDEEDFEGELPQPRGPSRERSVINLVTPPSALLPPSPAASKAKSKRTPVTPTPSAPSRGFKSKGSSKRALSISDSEDVRPVAPATPMVSQRYQQSSAWLTAARVNQKAGVTLPSYPLSAPSISTASNSTLASISSVSSLSFSSSSSSRTVQATPRSSLGSDVPDFPALSSQVFMRQRAIDGTVTGTVMCGSPEMQDLVLPTSAHLRVSVVDYLRSHGYNSDMIVLVETALAASGSDDGFTKAMALRGLPCAESGFIWRLAHKCHAL</sequence>
<evidence type="ECO:0000313" key="3">
    <source>
        <dbReference type="Proteomes" id="UP000290288"/>
    </source>
</evidence>
<gene>
    <name evidence="2" type="ORF">EST38_g14484</name>
</gene>
<feature type="region of interest" description="Disordered" evidence="1">
    <location>
        <begin position="220"/>
        <end position="271"/>
    </location>
</feature>
<proteinExistence type="predicted"/>
<evidence type="ECO:0000313" key="2">
    <source>
        <dbReference type="EMBL" id="RXW11372.1"/>
    </source>
</evidence>
<dbReference type="OrthoDB" id="2612908at2759"/>
<name>A0A4Q2CYB7_9AGAR</name>
<accession>A0A4Q2CYB7</accession>
<keyword evidence="3" id="KW-1185">Reference proteome</keyword>
<reference evidence="2 3" key="1">
    <citation type="submission" date="2019-01" db="EMBL/GenBank/DDBJ databases">
        <title>Draft genome sequence of Psathyrella aberdarensis IHI B618.</title>
        <authorList>
            <person name="Buettner E."/>
            <person name="Kellner H."/>
        </authorList>
    </citation>
    <scope>NUCLEOTIDE SEQUENCE [LARGE SCALE GENOMIC DNA]</scope>
    <source>
        <strain evidence="2 3">IHI B618</strain>
    </source>
</reference>
<dbReference type="Proteomes" id="UP000290288">
    <property type="component" value="Unassembled WGS sequence"/>
</dbReference>
<organism evidence="2 3">
    <name type="scientific">Candolleomyces aberdarensis</name>
    <dbReference type="NCBI Taxonomy" id="2316362"/>
    <lineage>
        <taxon>Eukaryota</taxon>
        <taxon>Fungi</taxon>
        <taxon>Dikarya</taxon>
        <taxon>Basidiomycota</taxon>
        <taxon>Agaricomycotina</taxon>
        <taxon>Agaricomycetes</taxon>
        <taxon>Agaricomycetidae</taxon>
        <taxon>Agaricales</taxon>
        <taxon>Agaricineae</taxon>
        <taxon>Psathyrellaceae</taxon>
        <taxon>Candolleomyces</taxon>
    </lineage>
</organism>
<dbReference type="EMBL" id="SDEE01001976">
    <property type="protein sequence ID" value="RXW11372.1"/>
    <property type="molecule type" value="Genomic_DNA"/>
</dbReference>
<comment type="caution">
    <text evidence="2">The sequence shown here is derived from an EMBL/GenBank/DDBJ whole genome shotgun (WGS) entry which is preliminary data.</text>
</comment>
<protein>
    <submittedName>
        <fullName evidence="2">Uncharacterized protein</fullName>
    </submittedName>
</protein>